<comment type="caution">
    <text evidence="3">The sequence shown here is derived from an EMBL/GenBank/DDBJ whole genome shotgun (WGS) entry which is preliminary data.</text>
</comment>
<protein>
    <submittedName>
        <fullName evidence="3">Uncharacterized protein</fullName>
    </submittedName>
</protein>
<organism evidence="3 4">
    <name type="scientific">Phyllosticta capitalensis</name>
    <dbReference type="NCBI Taxonomy" id="121624"/>
    <lineage>
        <taxon>Eukaryota</taxon>
        <taxon>Fungi</taxon>
        <taxon>Dikarya</taxon>
        <taxon>Ascomycota</taxon>
        <taxon>Pezizomycotina</taxon>
        <taxon>Dothideomycetes</taxon>
        <taxon>Dothideomycetes incertae sedis</taxon>
        <taxon>Botryosphaeriales</taxon>
        <taxon>Phyllostictaceae</taxon>
        <taxon>Phyllosticta</taxon>
    </lineage>
</organism>
<feature type="transmembrane region" description="Helical" evidence="2">
    <location>
        <begin position="381"/>
        <end position="402"/>
    </location>
</feature>
<keyword evidence="2" id="KW-0472">Membrane</keyword>
<feature type="compositionally biased region" description="Polar residues" evidence="1">
    <location>
        <begin position="326"/>
        <end position="355"/>
    </location>
</feature>
<reference evidence="3 4" key="1">
    <citation type="submission" date="2024-04" db="EMBL/GenBank/DDBJ databases">
        <title>Phyllosticta paracitricarpa is synonymous to the EU quarantine fungus P. citricarpa based on phylogenomic analyses.</title>
        <authorList>
            <consortium name="Lawrence Berkeley National Laboratory"/>
            <person name="Van Ingen-Buijs V.A."/>
            <person name="Van Westerhoven A.C."/>
            <person name="Haridas S."/>
            <person name="Skiadas P."/>
            <person name="Martin F."/>
            <person name="Groenewald J.Z."/>
            <person name="Crous P.W."/>
            <person name="Seidl M.F."/>
        </authorList>
    </citation>
    <scope>NUCLEOTIDE SEQUENCE [LARGE SCALE GENOMIC DNA]</scope>
    <source>
        <strain evidence="3 4">CBS 123374</strain>
    </source>
</reference>
<gene>
    <name evidence="3" type="ORF">HDK90DRAFT_554998</name>
</gene>
<evidence type="ECO:0000313" key="3">
    <source>
        <dbReference type="EMBL" id="KAK8232199.1"/>
    </source>
</evidence>
<keyword evidence="2" id="KW-0812">Transmembrane</keyword>
<name>A0ABR1YKB9_9PEZI</name>
<dbReference type="EMBL" id="JBBWRZ010000007">
    <property type="protein sequence ID" value="KAK8232199.1"/>
    <property type="molecule type" value="Genomic_DNA"/>
</dbReference>
<accession>A0ABR1YKB9</accession>
<evidence type="ECO:0000256" key="2">
    <source>
        <dbReference type="SAM" id="Phobius"/>
    </source>
</evidence>
<keyword evidence="2" id="KW-1133">Transmembrane helix</keyword>
<evidence type="ECO:0000256" key="1">
    <source>
        <dbReference type="SAM" id="MobiDB-lite"/>
    </source>
</evidence>
<sequence>MPATPSNFDSNHWYQILIQNTSLAISGTACWEGLYFGSAYPEFSNRSDPSQQWQIYPYNSSFYVLRTRASGPDNYLRTMAVENTADAHPITEPRMANSSVQDSSMFWAMGQWADGPYYLWNAENGSDWHLNTTLVVEGHTEILALNPQPEQGQAFSFKQLGEINDNAFSSITPPSEISSSITMRLAVRATTTTGALGDGYGITEESSSTTKALSSSIASAVTVTAATSSALSSLSSIASITEATSSALSSLSSIASVTEATSSAKTAYENISSAVTVTDAKSSATQTASDITMMLTDSPTKTRTGSSALSSLLNQSISQTSTGAALQRLTFTPPGTNAKSSTTKTRGSNSSPTKSTDQDSFEGQRKSTSGADSGLSTGVKAAIGIGAAIIVLLLFALALFLMRRHRRRRQNKVALEVLKVHPQDFEQPVPSEMAASESFHHMGPAELPAHSKPLEIDGVARVEMGDGRERPIYG</sequence>
<dbReference type="Proteomes" id="UP001492380">
    <property type="component" value="Unassembled WGS sequence"/>
</dbReference>
<evidence type="ECO:0000313" key="4">
    <source>
        <dbReference type="Proteomes" id="UP001492380"/>
    </source>
</evidence>
<feature type="compositionally biased region" description="Polar residues" evidence="1">
    <location>
        <begin position="366"/>
        <end position="375"/>
    </location>
</feature>
<proteinExistence type="predicted"/>
<keyword evidence="4" id="KW-1185">Reference proteome</keyword>
<feature type="region of interest" description="Disordered" evidence="1">
    <location>
        <begin position="326"/>
        <end position="375"/>
    </location>
</feature>